<feature type="compositionally biased region" description="Basic and acidic residues" evidence="1">
    <location>
        <begin position="1"/>
        <end position="10"/>
    </location>
</feature>
<keyword evidence="3" id="KW-1185">Reference proteome</keyword>
<keyword evidence="2" id="KW-0614">Plasmid</keyword>
<dbReference type="EMBL" id="AM747723">
    <property type="protein sequence ID" value="CAR57747.1"/>
    <property type="molecule type" value="Genomic_DNA"/>
</dbReference>
<evidence type="ECO:0000256" key="1">
    <source>
        <dbReference type="SAM" id="MobiDB-lite"/>
    </source>
</evidence>
<feature type="region of interest" description="Disordered" evidence="1">
    <location>
        <begin position="1"/>
        <end position="20"/>
    </location>
</feature>
<geneLocation type="plasmid" evidence="2 3">
    <name>pBCJ2315</name>
</geneLocation>
<sequence>MSDEQSRKDGATFQVRSYIGPSGMRPGTEWLFDAEALHDSKFRIVIAQPAPAVIRVRVHADQSRVSFEDAERLADRAVAAVDEYLRAHPTSDPKSLRETWAGPASHVSVTPSGAAGTASASSNTGAAR</sequence>
<dbReference type="Proteomes" id="UP000001035">
    <property type="component" value="Plasmid pBCJ2315"/>
</dbReference>
<accession>B4EQH6</accession>
<reference evidence="2 3" key="1">
    <citation type="journal article" date="2009" name="J. Bacteriol.">
        <title>The genome of Burkholderia cenocepacia J2315, an epidemic pathogen of cystic fibrosis patients.</title>
        <authorList>
            <person name="Holden M.T."/>
            <person name="Seth-Smith H.M."/>
            <person name="Crossman L.C."/>
            <person name="Sebaihia M."/>
            <person name="Bentley S.D."/>
            <person name="Cerdeno-Tarraga A.M."/>
            <person name="Thomson N.R."/>
            <person name="Bason N."/>
            <person name="Quail M.A."/>
            <person name="Sharp S."/>
            <person name="Cherevach I."/>
            <person name="Churcher C."/>
            <person name="Goodhead I."/>
            <person name="Hauser H."/>
            <person name="Holroyd N."/>
            <person name="Mungall K."/>
            <person name="Scott P."/>
            <person name="Walker D."/>
            <person name="White B."/>
            <person name="Rose H."/>
            <person name="Iversen P."/>
            <person name="Mil-Homens D."/>
            <person name="Rocha E.P."/>
            <person name="Fialho A.M."/>
            <person name="Baldwin A."/>
            <person name="Dowson C."/>
            <person name="Barrell B.G."/>
            <person name="Govan J.R."/>
            <person name="Vandamme P."/>
            <person name="Hart C.A."/>
            <person name="Mahenthiralingam E."/>
            <person name="Parkhill J."/>
        </authorList>
    </citation>
    <scope>NUCLEOTIDE SEQUENCE [LARGE SCALE GENOMIC DNA]</scope>
    <source>
        <strain evidence="3">ATCC BAA-245 / DSM 16553 / LMG 16656 / NCTC 13227 / J2315 / CF5610</strain>
        <plasmid evidence="2">pBCJ2315</plasmid>
    </source>
</reference>
<evidence type="ECO:0000313" key="3">
    <source>
        <dbReference type="Proteomes" id="UP000001035"/>
    </source>
</evidence>
<dbReference type="KEGG" id="bcj:pBCA038"/>
<feature type="region of interest" description="Disordered" evidence="1">
    <location>
        <begin position="89"/>
        <end position="128"/>
    </location>
</feature>
<organism evidence="2 3">
    <name type="scientific">Burkholderia cenocepacia (strain ATCC BAA-245 / DSM 16553 / LMG 16656 / NCTC 13227 / J2315 / CF5610)</name>
    <name type="common">Burkholderia cepacia (strain J2315)</name>
    <dbReference type="NCBI Taxonomy" id="216591"/>
    <lineage>
        <taxon>Bacteria</taxon>
        <taxon>Pseudomonadati</taxon>
        <taxon>Pseudomonadota</taxon>
        <taxon>Betaproteobacteria</taxon>
        <taxon>Burkholderiales</taxon>
        <taxon>Burkholderiaceae</taxon>
        <taxon>Burkholderia</taxon>
        <taxon>Burkholderia cepacia complex</taxon>
    </lineage>
</organism>
<gene>
    <name evidence="2" type="ORF">pBCA038</name>
</gene>
<evidence type="ECO:0000313" key="2">
    <source>
        <dbReference type="EMBL" id="CAR57747.1"/>
    </source>
</evidence>
<dbReference type="AlphaFoldDB" id="B4EQH6"/>
<dbReference type="HOGENOM" id="CLU_1955453_0_0_4"/>
<protein>
    <submittedName>
        <fullName evidence="2">Uncharacterized protein</fullName>
    </submittedName>
</protein>
<feature type="compositionally biased region" description="Low complexity" evidence="1">
    <location>
        <begin position="108"/>
        <end position="128"/>
    </location>
</feature>
<proteinExistence type="predicted"/>
<name>B4EQH6_BURCJ</name>